<dbReference type="Proteomes" id="UP000007800">
    <property type="component" value="Unassembled WGS sequence"/>
</dbReference>
<dbReference type="RefSeq" id="XP_002776999.1">
    <property type="nucleotide sequence ID" value="XM_002776953.1"/>
</dbReference>
<name>C5L378_PERM5</name>
<keyword evidence="2" id="KW-0812">Transmembrane</keyword>
<proteinExistence type="predicted"/>
<keyword evidence="4" id="KW-0472">Membrane</keyword>
<dbReference type="EMBL" id="GG678719">
    <property type="protein sequence ID" value="EER08815.1"/>
    <property type="molecule type" value="Genomic_DNA"/>
</dbReference>
<dbReference type="Pfam" id="PF00520">
    <property type="entry name" value="Ion_trans"/>
    <property type="match status" value="1"/>
</dbReference>
<dbReference type="InParanoid" id="C5L378"/>
<dbReference type="AlphaFoldDB" id="C5L378"/>
<evidence type="ECO:0000313" key="7">
    <source>
        <dbReference type="Proteomes" id="UP000007800"/>
    </source>
</evidence>
<dbReference type="Gene3D" id="1.10.287.70">
    <property type="match status" value="1"/>
</dbReference>
<dbReference type="PANTHER" id="PTHR47823:SF11">
    <property type="entry name" value="K+-CHANNEL ERG AND RELATED PROTEINS"/>
    <property type="match status" value="1"/>
</dbReference>
<dbReference type="OrthoDB" id="435229at2759"/>
<reference evidence="6 7" key="1">
    <citation type="submission" date="2008-07" db="EMBL/GenBank/DDBJ databases">
        <authorList>
            <person name="El-Sayed N."/>
            <person name="Caler E."/>
            <person name="Inman J."/>
            <person name="Amedeo P."/>
            <person name="Hass B."/>
            <person name="Wortman J."/>
        </authorList>
    </citation>
    <scope>NUCLEOTIDE SEQUENCE [LARGE SCALE GENOMIC DNA]</scope>
    <source>
        <strain evidence="7">ATCC 50983 / TXsc</strain>
    </source>
</reference>
<evidence type="ECO:0000259" key="5">
    <source>
        <dbReference type="Pfam" id="PF00520"/>
    </source>
</evidence>
<dbReference type="GO" id="GO:0005216">
    <property type="term" value="F:monoatomic ion channel activity"/>
    <property type="evidence" value="ECO:0007669"/>
    <property type="project" value="InterPro"/>
</dbReference>
<keyword evidence="3" id="KW-1133">Transmembrane helix</keyword>
<evidence type="ECO:0000313" key="6">
    <source>
        <dbReference type="EMBL" id="EER08815.1"/>
    </source>
</evidence>
<protein>
    <submittedName>
        <fullName evidence="6">Voltage and ligand gated potassium channel, putative</fullName>
    </submittedName>
</protein>
<evidence type="ECO:0000256" key="2">
    <source>
        <dbReference type="ARBA" id="ARBA00022692"/>
    </source>
</evidence>
<evidence type="ECO:0000256" key="1">
    <source>
        <dbReference type="ARBA" id="ARBA00004141"/>
    </source>
</evidence>
<evidence type="ECO:0000256" key="3">
    <source>
        <dbReference type="ARBA" id="ARBA00022989"/>
    </source>
</evidence>
<sequence>MIPYRLCFDRDATGVLEILENSLDIFFMLDVVLNFFTGVYVGGQLVMTLEGIAPHYLRTWFCVDVVASFPYEWIFKASTLEGVQLLRVVKFARLLRVIRLLRVLKLKRIISKVSHRGSYADIIHIILSG</sequence>
<dbReference type="GO" id="GO:0016020">
    <property type="term" value="C:membrane"/>
    <property type="evidence" value="ECO:0007669"/>
    <property type="project" value="UniProtKB-SubCell"/>
</dbReference>
<dbReference type="InterPro" id="IPR005821">
    <property type="entry name" value="Ion_trans_dom"/>
</dbReference>
<keyword evidence="6" id="KW-0813">Transport</keyword>
<dbReference type="OMA" id="GESELWY"/>
<feature type="domain" description="Ion transport" evidence="5">
    <location>
        <begin position="2"/>
        <end position="125"/>
    </location>
</feature>
<accession>C5L378</accession>
<dbReference type="GeneID" id="9043391"/>
<keyword evidence="6" id="KW-0406">Ion transport</keyword>
<dbReference type="SUPFAM" id="SSF81324">
    <property type="entry name" value="Voltage-gated potassium channels"/>
    <property type="match status" value="1"/>
</dbReference>
<keyword evidence="6" id="KW-0407">Ion channel</keyword>
<comment type="subcellular location">
    <subcellularLocation>
        <location evidence="1">Membrane</location>
        <topology evidence="1">Multi-pass membrane protein</topology>
    </subcellularLocation>
</comment>
<dbReference type="PANTHER" id="PTHR47823">
    <property type="entry name" value="ION_TRANS DOMAIN-CONTAINING PROTEIN"/>
    <property type="match status" value="1"/>
</dbReference>
<gene>
    <name evidence="6" type="ORF">Pmar_PMAR022454</name>
</gene>
<organism evidence="7">
    <name type="scientific">Perkinsus marinus (strain ATCC 50983 / TXsc)</name>
    <dbReference type="NCBI Taxonomy" id="423536"/>
    <lineage>
        <taxon>Eukaryota</taxon>
        <taxon>Sar</taxon>
        <taxon>Alveolata</taxon>
        <taxon>Perkinsozoa</taxon>
        <taxon>Perkinsea</taxon>
        <taxon>Perkinsida</taxon>
        <taxon>Perkinsidae</taxon>
        <taxon>Perkinsus</taxon>
    </lineage>
</organism>
<keyword evidence="7" id="KW-1185">Reference proteome</keyword>
<evidence type="ECO:0000256" key="4">
    <source>
        <dbReference type="ARBA" id="ARBA00023136"/>
    </source>
</evidence>